<comment type="caution">
    <text evidence="3">The sequence shown here is derived from an EMBL/GenBank/DDBJ whole genome shotgun (WGS) entry which is preliminary data.</text>
</comment>
<dbReference type="EMBL" id="BDIP01001332">
    <property type="protein sequence ID" value="GIQ84165.1"/>
    <property type="molecule type" value="Genomic_DNA"/>
</dbReference>
<dbReference type="Proteomes" id="UP000265618">
    <property type="component" value="Unassembled WGS sequence"/>
</dbReference>
<reference evidence="3" key="1">
    <citation type="submission" date="2016-10" db="EMBL/GenBank/DDBJ databases">
        <authorList>
            <person name="Tanifuji G."/>
            <person name="Kume K."/>
            <person name="Nakayama T."/>
            <person name="Takabayashi S."/>
            <person name="Hashimoto T."/>
        </authorList>
    </citation>
    <scope>NUCLEOTIDE SEQUENCE</scope>
    <source>
        <strain evidence="3">NY0173</strain>
    </source>
</reference>
<feature type="compositionally biased region" description="Polar residues" evidence="1">
    <location>
        <begin position="294"/>
        <end position="310"/>
    </location>
</feature>
<protein>
    <submittedName>
        <fullName evidence="3">Uncharacterized protein</fullName>
    </submittedName>
</protein>
<feature type="region of interest" description="Disordered" evidence="1">
    <location>
        <begin position="1"/>
        <end position="21"/>
    </location>
</feature>
<accession>A0A9K3GJ20</accession>
<sequence>MFAHTLHPSLSPKSVAGSVSPYEEDTLTDDAARLVALTALYHARMEEGEWDGAAAVYRQVTSLVHRLREEVRVSAAQSMDEHQEKVLRSLSKAEATRHRVLGIRAKRAGERSEHMCTAHNRALSVRYHRLCRHIACLDKQGVSSRRQAATQRQGCADLCKEFRRRSVHMRRLCRVRRDVLNGLATRDRQSESAARARTQHVLASQRYMRGAGDQHAITRAVGGGIGEGHMDRSAVVSRQMSRQRSMRVGRADAPEALSITVGPIAIEHGGGGGGTPGPMALPSIPNVLVHSPSLSPTVSGATSPSVSRMSGGQPPLGPTTAARSSSVLGQHNGMSALALALRRPERLHPVISTAPLGSSPDVPEAEARHNLLRDMGQTTASEAPGQPGKRAQTLAGRHRVASHVRRRVPSPPVSLTVRPHTTAGLAKHLLVRRGEADVPRLTQTGIYGDSAGADAEVAEYASSIVAGIVAEGVAAVQQEGSASHAVCEWVVHECVSDAVDSTEADIQRQMQGIRGLSSRSALLANVRPLVKGVGSMGEEEASTTLSACLSLDTLPPPVDGSALPPPAPVSRGASQGGSRVGSRSGLRRSHSAVAYGRGRSHNK</sequence>
<reference evidence="3 4" key="2">
    <citation type="journal article" date="2018" name="PLoS ONE">
        <title>The draft genome of Kipferlia bialata reveals reductive genome evolution in fornicate parasites.</title>
        <authorList>
            <person name="Tanifuji G."/>
            <person name="Takabayashi S."/>
            <person name="Kume K."/>
            <person name="Takagi M."/>
            <person name="Nakayama T."/>
            <person name="Kamikawa R."/>
            <person name="Inagaki Y."/>
            <person name="Hashimoto T."/>
        </authorList>
    </citation>
    <scope>NUCLEOTIDE SEQUENCE [LARGE SCALE GENOMIC DNA]</scope>
    <source>
        <strain evidence="3">NY0173</strain>
    </source>
</reference>
<evidence type="ECO:0000313" key="4">
    <source>
        <dbReference type="Proteomes" id="UP000265618"/>
    </source>
</evidence>
<evidence type="ECO:0000313" key="3">
    <source>
        <dbReference type="EMBL" id="GIQ84165.1"/>
    </source>
</evidence>
<feature type="region of interest" description="Disordered" evidence="1">
    <location>
        <begin position="294"/>
        <end position="325"/>
    </location>
</feature>
<dbReference type="AlphaFoldDB" id="A0A9K3GJ20"/>
<evidence type="ECO:0000256" key="1">
    <source>
        <dbReference type="SAM" id="MobiDB-lite"/>
    </source>
</evidence>
<name>A0A9K3GJ20_9EUKA</name>
<feature type="region of interest" description="Disordered" evidence="1">
    <location>
        <begin position="556"/>
        <end position="603"/>
    </location>
</feature>
<evidence type="ECO:0000313" key="2">
    <source>
        <dbReference type="EMBL" id="GIQ82022.1"/>
    </source>
</evidence>
<proteinExistence type="predicted"/>
<organism evidence="3 4">
    <name type="scientific">Kipferlia bialata</name>
    <dbReference type="NCBI Taxonomy" id="797122"/>
    <lineage>
        <taxon>Eukaryota</taxon>
        <taxon>Metamonada</taxon>
        <taxon>Carpediemonas-like organisms</taxon>
        <taxon>Kipferlia</taxon>
    </lineage>
</organism>
<keyword evidence="4" id="KW-1185">Reference proteome</keyword>
<gene>
    <name evidence="2" type="ORF">KIPB_003090</name>
    <name evidence="3" type="ORF">KIPB_005609</name>
</gene>
<feature type="compositionally biased region" description="Pro residues" evidence="1">
    <location>
        <begin position="556"/>
        <end position="568"/>
    </location>
</feature>
<dbReference type="EMBL" id="BDIP01000565">
    <property type="protein sequence ID" value="GIQ82022.1"/>
    <property type="molecule type" value="Genomic_DNA"/>
</dbReference>